<keyword evidence="2" id="KW-1185">Reference proteome</keyword>
<accession>J3LUQ2</accession>
<organism evidence="1">
    <name type="scientific">Oryza brachyantha</name>
    <name type="common">malo sina</name>
    <dbReference type="NCBI Taxonomy" id="4533"/>
    <lineage>
        <taxon>Eukaryota</taxon>
        <taxon>Viridiplantae</taxon>
        <taxon>Streptophyta</taxon>
        <taxon>Embryophyta</taxon>
        <taxon>Tracheophyta</taxon>
        <taxon>Spermatophyta</taxon>
        <taxon>Magnoliopsida</taxon>
        <taxon>Liliopsida</taxon>
        <taxon>Poales</taxon>
        <taxon>Poaceae</taxon>
        <taxon>BOP clade</taxon>
        <taxon>Oryzoideae</taxon>
        <taxon>Oryzeae</taxon>
        <taxon>Oryzinae</taxon>
        <taxon>Oryza</taxon>
    </lineage>
</organism>
<name>J3LUQ2_ORYBR</name>
<dbReference type="Proteomes" id="UP000006038">
    <property type="component" value="Chromosome 3"/>
</dbReference>
<proteinExistence type="predicted"/>
<reference evidence="1" key="1">
    <citation type="journal article" date="2013" name="Nat. Commun.">
        <title>Whole-genome sequencing of Oryza brachyantha reveals mechanisms underlying Oryza genome evolution.</title>
        <authorList>
            <person name="Chen J."/>
            <person name="Huang Q."/>
            <person name="Gao D."/>
            <person name="Wang J."/>
            <person name="Lang Y."/>
            <person name="Liu T."/>
            <person name="Li B."/>
            <person name="Bai Z."/>
            <person name="Luis Goicoechea J."/>
            <person name="Liang C."/>
            <person name="Chen C."/>
            <person name="Zhang W."/>
            <person name="Sun S."/>
            <person name="Liao Y."/>
            <person name="Zhang X."/>
            <person name="Yang L."/>
            <person name="Song C."/>
            <person name="Wang M."/>
            <person name="Shi J."/>
            <person name="Liu G."/>
            <person name="Liu J."/>
            <person name="Zhou H."/>
            <person name="Zhou W."/>
            <person name="Yu Q."/>
            <person name="An N."/>
            <person name="Chen Y."/>
            <person name="Cai Q."/>
            <person name="Wang B."/>
            <person name="Liu B."/>
            <person name="Min J."/>
            <person name="Huang Y."/>
            <person name="Wu H."/>
            <person name="Li Z."/>
            <person name="Zhang Y."/>
            <person name="Yin Y."/>
            <person name="Song W."/>
            <person name="Jiang J."/>
            <person name="Jackson S.A."/>
            <person name="Wing R.A."/>
            <person name="Wang J."/>
            <person name="Chen M."/>
        </authorList>
    </citation>
    <scope>NUCLEOTIDE SEQUENCE [LARGE SCALE GENOMIC DNA]</scope>
    <source>
        <strain evidence="1">cv. IRGC 101232</strain>
    </source>
</reference>
<evidence type="ECO:0000313" key="2">
    <source>
        <dbReference type="Proteomes" id="UP000006038"/>
    </source>
</evidence>
<reference evidence="1" key="2">
    <citation type="submission" date="2013-04" db="UniProtKB">
        <authorList>
            <consortium name="EnsemblPlants"/>
        </authorList>
    </citation>
    <scope>IDENTIFICATION</scope>
</reference>
<sequence length="178" mass="18239">MPFLLPGEHGAEGRLAVAAVLEEHAGDGLVHRLGHVDAVPVDVPGRLRAGGGDLRRAAGGEDLEVVGAAAGAAARLEGLREAVPRRRPHDGEVGGVVVGVGDDGGRGLLPEPPDAGQEAPVVGVALRVDGGGAADVVAVLRPRQRHGQWQATGERQPLHDDVLGALLQQRLPCIDEIS</sequence>
<protein>
    <recommendedName>
        <fullName evidence="3">DUF834 domain-containing protein</fullName>
    </recommendedName>
</protein>
<evidence type="ECO:0008006" key="3">
    <source>
        <dbReference type="Google" id="ProtNLM"/>
    </source>
</evidence>
<dbReference type="AlphaFoldDB" id="J3LUQ2"/>
<dbReference type="EnsemblPlants" id="OB03G47780.1">
    <property type="protein sequence ID" value="OB03G47780.1"/>
    <property type="gene ID" value="OB03G47780"/>
</dbReference>
<dbReference type="Gramene" id="OB03G47780.1">
    <property type="protein sequence ID" value="OB03G47780.1"/>
    <property type="gene ID" value="OB03G47780"/>
</dbReference>
<evidence type="ECO:0000313" key="1">
    <source>
        <dbReference type="EnsemblPlants" id="OB03G47780.1"/>
    </source>
</evidence>
<dbReference type="HOGENOM" id="CLU_1672201_0_0_1"/>